<protein>
    <submittedName>
        <fullName evidence="2">Uncharacterized protein</fullName>
    </submittedName>
</protein>
<dbReference type="Gene3D" id="2.60.20.10">
    <property type="entry name" value="Crystallins"/>
    <property type="match status" value="1"/>
</dbReference>
<feature type="signal peptide" evidence="1">
    <location>
        <begin position="1"/>
        <end position="18"/>
    </location>
</feature>
<dbReference type="SUPFAM" id="SSF49695">
    <property type="entry name" value="gamma-Crystallin-like"/>
    <property type="match status" value="1"/>
</dbReference>
<comment type="caution">
    <text evidence="2">The sequence shown here is derived from an EMBL/GenBank/DDBJ whole genome shotgun (WGS) entry which is preliminary data.</text>
</comment>
<feature type="chain" id="PRO_5046392762" evidence="1">
    <location>
        <begin position="19"/>
        <end position="177"/>
    </location>
</feature>
<evidence type="ECO:0000313" key="3">
    <source>
        <dbReference type="Proteomes" id="UP001183414"/>
    </source>
</evidence>
<keyword evidence="1" id="KW-0732">Signal</keyword>
<sequence length="177" mass="18420">MASLAVLAALGGTTSAAAAPAAGPGTDAPGERHCVVGPDGGGERCFATFGAAVEAATSGRVDDVPASARAAARDDGFRASLAGEVIQGTFFEHANYGGSSLTIYGPQPCEKDGWVNWQYDLGDGWKDSITSVQPWANCWLWLYPEPNLGGDRDGPFKENTPDIGSFMNDRTESIGFS</sequence>
<organism evidence="2 3">
    <name type="scientific">Streptomyces hazeniae</name>
    <dbReference type="NCBI Taxonomy" id="3075538"/>
    <lineage>
        <taxon>Bacteria</taxon>
        <taxon>Bacillati</taxon>
        <taxon>Actinomycetota</taxon>
        <taxon>Actinomycetes</taxon>
        <taxon>Kitasatosporales</taxon>
        <taxon>Streptomycetaceae</taxon>
        <taxon>Streptomyces</taxon>
    </lineage>
</organism>
<name>A0ABU2NV28_9ACTN</name>
<dbReference type="Proteomes" id="UP001183414">
    <property type="component" value="Unassembled WGS sequence"/>
</dbReference>
<reference evidence="3" key="1">
    <citation type="submission" date="2023-07" db="EMBL/GenBank/DDBJ databases">
        <title>30 novel species of actinomycetes from the DSMZ collection.</title>
        <authorList>
            <person name="Nouioui I."/>
        </authorList>
    </citation>
    <scope>NUCLEOTIDE SEQUENCE [LARGE SCALE GENOMIC DNA]</scope>
    <source>
        <strain evidence="3">DSM 42041</strain>
    </source>
</reference>
<keyword evidence="3" id="KW-1185">Reference proteome</keyword>
<dbReference type="RefSeq" id="WP_311674536.1">
    <property type="nucleotide sequence ID" value="NZ_JAVREQ010000017.1"/>
</dbReference>
<gene>
    <name evidence="2" type="ORF">RM572_18915</name>
</gene>
<dbReference type="InterPro" id="IPR011024">
    <property type="entry name" value="G_crystallin-like"/>
</dbReference>
<evidence type="ECO:0000256" key="1">
    <source>
        <dbReference type="SAM" id="SignalP"/>
    </source>
</evidence>
<proteinExistence type="predicted"/>
<dbReference type="EMBL" id="JAVREQ010000017">
    <property type="protein sequence ID" value="MDT0380829.1"/>
    <property type="molecule type" value="Genomic_DNA"/>
</dbReference>
<accession>A0ABU2NV28</accession>
<evidence type="ECO:0000313" key="2">
    <source>
        <dbReference type="EMBL" id="MDT0380829.1"/>
    </source>
</evidence>